<evidence type="ECO:0000256" key="1">
    <source>
        <dbReference type="SAM" id="MobiDB-lite"/>
    </source>
</evidence>
<comment type="caution">
    <text evidence="3">The sequence shown here is derived from an EMBL/GenBank/DDBJ whole genome shotgun (WGS) entry which is preliminary data.</text>
</comment>
<proteinExistence type="predicted"/>
<evidence type="ECO:0000313" key="3">
    <source>
        <dbReference type="EMBL" id="GBG59067.1"/>
    </source>
</evidence>
<feature type="compositionally biased region" description="Polar residues" evidence="1">
    <location>
        <begin position="47"/>
        <end position="57"/>
    </location>
</feature>
<organism evidence="3 4">
    <name type="scientific">Chara braunii</name>
    <name type="common">Braun's stonewort</name>
    <dbReference type="NCBI Taxonomy" id="69332"/>
    <lineage>
        <taxon>Eukaryota</taxon>
        <taxon>Viridiplantae</taxon>
        <taxon>Streptophyta</taxon>
        <taxon>Charophyceae</taxon>
        <taxon>Charales</taxon>
        <taxon>Characeae</taxon>
        <taxon>Chara</taxon>
    </lineage>
</organism>
<gene>
    <name evidence="3" type="ORF">CBR_g24411</name>
</gene>
<feature type="domain" description="HNH nuclease" evidence="2">
    <location>
        <begin position="121"/>
        <end position="167"/>
    </location>
</feature>
<dbReference type="EMBL" id="BFEA01000002">
    <property type="protein sequence ID" value="GBG59067.1"/>
    <property type="molecule type" value="Genomic_DNA"/>
</dbReference>
<dbReference type="Gramene" id="GBG59067">
    <property type="protein sequence ID" value="GBG59067"/>
    <property type="gene ID" value="CBR_g24411"/>
</dbReference>
<evidence type="ECO:0000313" key="4">
    <source>
        <dbReference type="Proteomes" id="UP000265515"/>
    </source>
</evidence>
<dbReference type="PANTHER" id="PTHR33427:SF3">
    <property type="entry name" value="HNH ENDONUCLEASE"/>
    <property type="match status" value="1"/>
</dbReference>
<dbReference type="Pfam" id="PF01844">
    <property type="entry name" value="HNH"/>
    <property type="match status" value="1"/>
</dbReference>
<dbReference type="Proteomes" id="UP000265515">
    <property type="component" value="Unassembled WGS sequence"/>
</dbReference>
<protein>
    <recommendedName>
        <fullName evidence="2">HNH nuclease domain-containing protein</fullName>
    </recommendedName>
</protein>
<reference evidence="3 4" key="1">
    <citation type="journal article" date="2018" name="Cell">
        <title>The Chara Genome: Secondary Complexity and Implications for Plant Terrestrialization.</title>
        <authorList>
            <person name="Nishiyama T."/>
            <person name="Sakayama H."/>
            <person name="Vries J.D."/>
            <person name="Buschmann H."/>
            <person name="Saint-Marcoux D."/>
            <person name="Ullrich K.K."/>
            <person name="Haas F.B."/>
            <person name="Vanderstraeten L."/>
            <person name="Becker D."/>
            <person name="Lang D."/>
            <person name="Vosolsobe S."/>
            <person name="Rombauts S."/>
            <person name="Wilhelmsson P.K.I."/>
            <person name="Janitza P."/>
            <person name="Kern R."/>
            <person name="Heyl A."/>
            <person name="Rumpler F."/>
            <person name="Villalobos L.I.A.C."/>
            <person name="Clay J.M."/>
            <person name="Skokan R."/>
            <person name="Toyoda A."/>
            <person name="Suzuki Y."/>
            <person name="Kagoshima H."/>
            <person name="Schijlen E."/>
            <person name="Tajeshwar N."/>
            <person name="Catarino B."/>
            <person name="Hetherington A.J."/>
            <person name="Saltykova A."/>
            <person name="Bonnot C."/>
            <person name="Breuninger H."/>
            <person name="Symeonidi A."/>
            <person name="Radhakrishnan G.V."/>
            <person name="Van Nieuwerburgh F."/>
            <person name="Deforce D."/>
            <person name="Chang C."/>
            <person name="Karol K.G."/>
            <person name="Hedrich R."/>
            <person name="Ulvskov P."/>
            <person name="Glockner G."/>
            <person name="Delwiche C.F."/>
            <person name="Petrasek J."/>
            <person name="Van de Peer Y."/>
            <person name="Friml J."/>
            <person name="Beilby M."/>
            <person name="Dolan L."/>
            <person name="Kohara Y."/>
            <person name="Sugano S."/>
            <person name="Fujiyama A."/>
            <person name="Delaux P.-M."/>
            <person name="Quint M."/>
            <person name="TheiBen G."/>
            <person name="Hagemann M."/>
            <person name="Harholt J."/>
            <person name="Dunand C."/>
            <person name="Zachgo S."/>
            <person name="Langdale J."/>
            <person name="Maumus F."/>
            <person name="Straeten D.V.D."/>
            <person name="Gould S.B."/>
            <person name="Rensing S.A."/>
        </authorList>
    </citation>
    <scope>NUCLEOTIDE SEQUENCE [LARGE SCALE GENOMIC DNA]</scope>
    <source>
        <strain evidence="3 4">S276</strain>
    </source>
</reference>
<feature type="compositionally biased region" description="Basic and acidic residues" evidence="1">
    <location>
        <begin position="17"/>
        <end position="33"/>
    </location>
</feature>
<keyword evidence="4" id="KW-1185">Reference proteome</keyword>
<dbReference type="CDD" id="cd00085">
    <property type="entry name" value="HNHc"/>
    <property type="match status" value="1"/>
</dbReference>
<dbReference type="PANTHER" id="PTHR33427">
    <property type="entry name" value="HNH ENDONUCLEASE"/>
    <property type="match status" value="1"/>
</dbReference>
<evidence type="ECO:0000259" key="2">
    <source>
        <dbReference type="SMART" id="SM00507"/>
    </source>
</evidence>
<dbReference type="SMART" id="SM00507">
    <property type="entry name" value="HNHc"/>
    <property type="match status" value="1"/>
</dbReference>
<sequence length="220" mass="24842">MPRRAGLFARHVRELAAERLGRDRDRDRDRDHSPPPSRSRSPRRRTSGQISAASTSAAVDLKKPVDDRIQAEVQGFEGSGSGWEDDRDRRPRSFPYDVKEACWRKAAVIPGRDPSRWRRDAIGNAVFKKLVGCQGCLCYDYDHIIPYSKGGKSTLDNCQVMQATANRAKGSRTEVSESELLERSAYCRLSRRDMDTVELVSYGNISKVRSEGEFMGCRIS</sequence>
<name>A0A388JMP5_CHABU</name>
<dbReference type="OrthoDB" id="1883054at2759"/>
<dbReference type="InterPro" id="IPR003615">
    <property type="entry name" value="HNH_nuc"/>
</dbReference>
<feature type="region of interest" description="Disordered" evidence="1">
    <location>
        <begin position="17"/>
        <end position="64"/>
    </location>
</feature>
<dbReference type="GO" id="GO:0003676">
    <property type="term" value="F:nucleic acid binding"/>
    <property type="evidence" value="ECO:0007669"/>
    <property type="project" value="InterPro"/>
</dbReference>
<accession>A0A388JMP5</accession>
<dbReference type="InterPro" id="IPR002711">
    <property type="entry name" value="HNH"/>
</dbReference>
<dbReference type="GO" id="GO:0004519">
    <property type="term" value="F:endonuclease activity"/>
    <property type="evidence" value="ECO:0007669"/>
    <property type="project" value="InterPro"/>
</dbReference>
<dbReference type="AlphaFoldDB" id="A0A388JMP5"/>
<dbReference type="GO" id="GO:0008270">
    <property type="term" value="F:zinc ion binding"/>
    <property type="evidence" value="ECO:0007669"/>
    <property type="project" value="InterPro"/>
</dbReference>
<dbReference type="Gene3D" id="1.10.30.50">
    <property type="match status" value="1"/>
</dbReference>